<evidence type="ECO:0000313" key="4">
    <source>
        <dbReference type="Proteomes" id="UP000642809"/>
    </source>
</evidence>
<dbReference type="InterPro" id="IPR003646">
    <property type="entry name" value="SH3-like_bac-type"/>
</dbReference>
<dbReference type="GO" id="GO:0008745">
    <property type="term" value="F:N-acetylmuramoyl-L-alanine amidase activity"/>
    <property type="evidence" value="ECO:0007669"/>
    <property type="project" value="InterPro"/>
</dbReference>
<dbReference type="Gene3D" id="2.30.30.40">
    <property type="entry name" value="SH3 Domains"/>
    <property type="match status" value="2"/>
</dbReference>
<evidence type="ECO:0000259" key="2">
    <source>
        <dbReference type="SMART" id="SM00644"/>
    </source>
</evidence>
<dbReference type="SUPFAM" id="SSF55846">
    <property type="entry name" value="N-acetylmuramoyl-L-alanine amidase-like"/>
    <property type="match status" value="1"/>
</dbReference>
<dbReference type="Pfam" id="PF01510">
    <property type="entry name" value="Amidase_2"/>
    <property type="match status" value="1"/>
</dbReference>
<keyword evidence="4" id="KW-1185">Reference proteome</keyword>
<evidence type="ECO:0008006" key="5">
    <source>
        <dbReference type="Google" id="ProtNLM"/>
    </source>
</evidence>
<dbReference type="InterPro" id="IPR052354">
    <property type="entry name" value="Cell_Wall_Dynamics_Protein"/>
</dbReference>
<dbReference type="InterPro" id="IPR036505">
    <property type="entry name" value="Amidase/PGRP_sf"/>
</dbReference>
<dbReference type="EMBL" id="BMYF01000001">
    <property type="protein sequence ID" value="GHB24634.1"/>
    <property type="molecule type" value="Genomic_DNA"/>
</dbReference>
<dbReference type="AlphaFoldDB" id="A0A8J3CTM7"/>
<dbReference type="Proteomes" id="UP000642809">
    <property type="component" value="Unassembled WGS sequence"/>
</dbReference>
<dbReference type="SMART" id="SM00287">
    <property type="entry name" value="SH3b"/>
    <property type="match status" value="2"/>
</dbReference>
<dbReference type="SMART" id="SM00644">
    <property type="entry name" value="Ami_2"/>
    <property type="match status" value="1"/>
</dbReference>
<dbReference type="RefSeq" id="WP_189578452.1">
    <property type="nucleotide sequence ID" value="NZ_BMYF01000001.1"/>
</dbReference>
<dbReference type="GO" id="GO:0009253">
    <property type="term" value="P:peptidoglycan catabolic process"/>
    <property type="evidence" value="ECO:0007669"/>
    <property type="project" value="InterPro"/>
</dbReference>
<organism evidence="3 4">
    <name type="scientific">Mongoliitalea lutea</name>
    <dbReference type="NCBI Taxonomy" id="849756"/>
    <lineage>
        <taxon>Bacteria</taxon>
        <taxon>Pseudomonadati</taxon>
        <taxon>Bacteroidota</taxon>
        <taxon>Cytophagia</taxon>
        <taxon>Cytophagales</taxon>
        <taxon>Cyclobacteriaceae</taxon>
        <taxon>Mongoliitalea</taxon>
    </lineage>
</organism>
<comment type="caution">
    <text evidence="3">The sequence shown here is derived from an EMBL/GenBank/DDBJ whole genome shotgun (WGS) entry which is preliminary data.</text>
</comment>
<dbReference type="InterPro" id="IPR002502">
    <property type="entry name" value="Amidase_domain"/>
</dbReference>
<dbReference type="PANTHER" id="PTHR34408">
    <property type="entry name" value="FAMILY PROTEIN, PUTATIVE-RELATED"/>
    <property type="match status" value="1"/>
</dbReference>
<reference evidence="3" key="2">
    <citation type="submission" date="2020-09" db="EMBL/GenBank/DDBJ databases">
        <authorList>
            <person name="Sun Q."/>
            <person name="Kim S."/>
        </authorList>
    </citation>
    <scope>NUCLEOTIDE SEQUENCE</scope>
    <source>
        <strain evidence="3">KCTC 23224</strain>
    </source>
</reference>
<proteinExistence type="predicted"/>
<dbReference type="Gene3D" id="3.40.80.10">
    <property type="entry name" value="Peptidoglycan recognition protein-like"/>
    <property type="match status" value="1"/>
</dbReference>
<feature type="domain" description="SH3b" evidence="1">
    <location>
        <begin position="258"/>
        <end position="316"/>
    </location>
</feature>
<gene>
    <name evidence="3" type="ORF">GCM10008106_01710</name>
</gene>
<protein>
    <recommendedName>
        <fullName evidence="5">N-acetylmuramoyl-L-alanine amidase</fullName>
    </recommendedName>
</protein>
<evidence type="ECO:0000259" key="1">
    <source>
        <dbReference type="SMART" id="SM00287"/>
    </source>
</evidence>
<dbReference type="PANTHER" id="PTHR34408:SF1">
    <property type="entry name" value="GLYCOSYL HYDROLASE FAMILY 19 DOMAIN-CONTAINING PROTEIN HI_1415"/>
    <property type="match status" value="1"/>
</dbReference>
<feature type="domain" description="N-acetylmuramoyl-L-alanine amidase" evidence="2">
    <location>
        <begin position="24"/>
        <end position="158"/>
    </location>
</feature>
<feature type="domain" description="SH3b" evidence="1">
    <location>
        <begin position="193"/>
        <end position="257"/>
    </location>
</feature>
<dbReference type="CDD" id="cd06583">
    <property type="entry name" value="PGRP"/>
    <property type="match status" value="1"/>
</dbReference>
<name>A0A8J3CTM7_9BACT</name>
<reference evidence="3" key="1">
    <citation type="journal article" date="2014" name="Int. J. Syst. Evol. Microbiol.">
        <title>Complete genome sequence of Corynebacterium casei LMG S-19264T (=DSM 44701T), isolated from a smear-ripened cheese.</title>
        <authorList>
            <consortium name="US DOE Joint Genome Institute (JGI-PGF)"/>
            <person name="Walter F."/>
            <person name="Albersmeier A."/>
            <person name="Kalinowski J."/>
            <person name="Ruckert C."/>
        </authorList>
    </citation>
    <scope>NUCLEOTIDE SEQUENCE</scope>
    <source>
        <strain evidence="3">KCTC 23224</strain>
    </source>
</reference>
<sequence length="316" mass="36067">METKFNFTKMTLAEFETWLQAIRVGRTILKVQQHHTYIPSYQHFNGSNHFQMQRSMQNVHINSNGWSDIAQHFTIFPDGTIMTGRSLESTPAGIVGQNSNAICMEHIGFFDKNKDQMSAEQAASIVGVTALLCKKFNLPVNLQTIIYHHWYSSKSCPGTNFFGGNKRNDCEQHFLPLVRQAMQGSVKSSDESILKYAITTASRLNVRRGPGTNFPLAKDRAPLEANSVIRIYNEQPSWYQISKNADHWVSSRFTQDVTRFKVKPAVLNVRSGPGTNFFIVDKLRKDEDVFISEFSGIWAKIGLEDRWVSKNFLEEF</sequence>
<evidence type="ECO:0000313" key="3">
    <source>
        <dbReference type="EMBL" id="GHB24634.1"/>
    </source>
</evidence>
<accession>A0A8J3CTM7</accession>